<name>A0A3D9ZE26_9ACTN</name>
<feature type="transmembrane region" description="Helical" evidence="1">
    <location>
        <begin position="139"/>
        <end position="159"/>
    </location>
</feature>
<protein>
    <submittedName>
        <fullName evidence="2">Uncharacterized protein</fullName>
    </submittedName>
</protein>
<sequence length="258" mass="26955">MGLARLLLGLVVAVALPASVPRLLLGHWRVLLFTGIYGAYTVFPVIDGWAAFSVWFVTIVAGQADVLIRKSTTRPIIAVETAADRTTSTGILRRFGIAAASAPSTALVVVPIVVAWLAFYGASSGKAVTRLIQSDEIGIVISGLLLAVFVGNEVVALFVRRYLPLLGQAQGGVNRIVPLGIYVGWVERAVVFAFVAGGQSDAAALAIAAKALVRLPQVQDEQKGSILGQYIIMGTLSSTLISVIAAVAVRLAIGLPAL</sequence>
<dbReference type="AlphaFoldDB" id="A0A3D9ZE26"/>
<reference evidence="2 3" key="1">
    <citation type="submission" date="2018-08" db="EMBL/GenBank/DDBJ databases">
        <title>Sequencing the genomes of 1000 actinobacteria strains.</title>
        <authorList>
            <person name="Klenk H.-P."/>
        </authorList>
    </citation>
    <scope>NUCLEOTIDE SEQUENCE [LARGE SCALE GENOMIC DNA]</scope>
    <source>
        <strain evidence="2 3">DSM 44099</strain>
    </source>
</reference>
<accession>A0A3D9ZE26</accession>
<keyword evidence="1" id="KW-0472">Membrane</keyword>
<feature type="transmembrane region" description="Helical" evidence="1">
    <location>
        <begin position="230"/>
        <end position="253"/>
    </location>
</feature>
<dbReference type="EMBL" id="QUMQ01000001">
    <property type="protein sequence ID" value="REF95497.1"/>
    <property type="molecule type" value="Genomic_DNA"/>
</dbReference>
<feature type="transmembrane region" description="Helical" evidence="1">
    <location>
        <begin position="37"/>
        <end position="61"/>
    </location>
</feature>
<comment type="caution">
    <text evidence="2">The sequence shown here is derived from an EMBL/GenBank/DDBJ whole genome shotgun (WGS) entry which is preliminary data.</text>
</comment>
<feature type="transmembrane region" description="Helical" evidence="1">
    <location>
        <begin position="95"/>
        <end position="119"/>
    </location>
</feature>
<keyword evidence="1" id="KW-0812">Transmembrane</keyword>
<keyword evidence="1" id="KW-1133">Transmembrane helix</keyword>
<proteinExistence type="predicted"/>
<evidence type="ECO:0000313" key="2">
    <source>
        <dbReference type="EMBL" id="REF95497.1"/>
    </source>
</evidence>
<evidence type="ECO:0000256" key="1">
    <source>
        <dbReference type="SAM" id="Phobius"/>
    </source>
</evidence>
<dbReference type="Proteomes" id="UP000256913">
    <property type="component" value="Unassembled WGS sequence"/>
</dbReference>
<gene>
    <name evidence="2" type="ORF">DFJ67_1455</name>
</gene>
<organism evidence="2 3">
    <name type="scientific">Asanoa ferruginea</name>
    <dbReference type="NCBI Taxonomy" id="53367"/>
    <lineage>
        <taxon>Bacteria</taxon>
        <taxon>Bacillati</taxon>
        <taxon>Actinomycetota</taxon>
        <taxon>Actinomycetes</taxon>
        <taxon>Micromonosporales</taxon>
        <taxon>Micromonosporaceae</taxon>
        <taxon>Asanoa</taxon>
    </lineage>
</organism>
<evidence type="ECO:0000313" key="3">
    <source>
        <dbReference type="Proteomes" id="UP000256913"/>
    </source>
</evidence>
<keyword evidence="3" id="KW-1185">Reference proteome</keyword>